<dbReference type="CDD" id="cd00761">
    <property type="entry name" value="Glyco_tranf_GTA_type"/>
    <property type="match status" value="1"/>
</dbReference>
<dbReference type="Pfam" id="PF00535">
    <property type="entry name" value="Glycos_transf_2"/>
    <property type="match status" value="1"/>
</dbReference>
<dbReference type="InterPro" id="IPR029044">
    <property type="entry name" value="Nucleotide-diphossugar_trans"/>
</dbReference>
<evidence type="ECO:0000313" key="3">
    <source>
        <dbReference type="Proteomes" id="UP000319374"/>
    </source>
</evidence>
<dbReference type="RefSeq" id="WP_141428502.1">
    <property type="nucleotide sequence ID" value="NZ_AP019736.1"/>
</dbReference>
<dbReference type="KEGG" id="ada:A5CPEGH6_13540"/>
<keyword evidence="2" id="KW-0808">Transferase</keyword>
<evidence type="ECO:0000259" key="1">
    <source>
        <dbReference type="Pfam" id="PF00535"/>
    </source>
</evidence>
<dbReference type="Proteomes" id="UP000319374">
    <property type="component" value="Chromosome"/>
</dbReference>
<accession>A0A4Y1X2J4</accession>
<dbReference type="InterPro" id="IPR001173">
    <property type="entry name" value="Glyco_trans_2-like"/>
</dbReference>
<dbReference type="Gene3D" id="3.90.550.10">
    <property type="entry name" value="Spore Coat Polysaccharide Biosynthesis Protein SpsA, Chain A"/>
    <property type="match status" value="1"/>
</dbReference>
<keyword evidence="3" id="KW-1185">Reference proteome</keyword>
<evidence type="ECO:0000313" key="2">
    <source>
        <dbReference type="EMBL" id="BBL06716.1"/>
    </source>
</evidence>
<reference evidence="3" key="1">
    <citation type="submission" date="2019-06" db="EMBL/GenBank/DDBJ databases">
        <title>Alistipes onderdonkii subsp. vulgaris subsp. nov., Alistipes dispar sp. nov. and Alistipes communis sp. nov., isolated from human faeces, and creation of Alistipes onderdonkii subsp. onderdonkii subsp. nov.</title>
        <authorList>
            <person name="Sakamoto M."/>
            <person name="Ikeyama N."/>
            <person name="Ogata Y."/>
            <person name="Suda W."/>
            <person name="Iino T."/>
            <person name="Hattori M."/>
            <person name="Ohkuma M."/>
        </authorList>
    </citation>
    <scope>NUCLEOTIDE SEQUENCE [LARGE SCALE GENOMIC DNA]</scope>
    <source>
        <strain evidence="3">5CPEGH6</strain>
    </source>
</reference>
<feature type="domain" description="Glycosyltransferase 2-like" evidence="1">
    <location>
        <begin position="6"/>
        <end position="136"/>
    </location>
</feature>
<name>A0A4Y1X2J4_9BACT</name>
<dbReference type="PANTHER" id="PTHR22916">
    <property type="entry name" value="GLYCOSYLTRANSFERASE"/>
    <property type="match status" value="1"/>
</dbReference>
<dbReference type="PANTHER" id="PTHR22916:SF3">
    <property type="entry name" value="UDP-GLCNAC:BETAGAL BETA-1,3-N-ACETYLGLUCOSAMINYLTRANSFERASE-LIKE PROTEIN 1"/>
    <property type="match status" value="1"/>
</dbReference>
<dbReference type="EMBL" id="AP019736">
    <property type="protein sequence ID" value="BBL06716.1"/>
    <property type="molecule type" value="Genomic_DNA"/>
</dbReference>
<organism evidence="2 3">
    <name type="scientific">Alistipes dispar</name>
    <dbReference type="NCBI Taxonomy" id="2585119"/>
    <lineage>
        <taxon>Bacteria</taxon>
        <taxon>Pseudomonadati</taxon>
        <taxon>Bacteroidota</taxon>
        <taxon>Bacteroidia</taxon>
        <taxon>Bacteroidales</taxon>
        <taxon>Rikenellaceae</taxon>
        <taxon>Alistipes</taxon>
    </lineage>
</organism>
<sequence>MNKVLSIIIPTYNMEDYLRQCLDSLIIADDLMQQLEVLVINDGSKDQSSAIAHEYSRKHPSTIFVIDKENGNYGSCINRGLKEATGKFIKILDADDSFDSAALAEFINQLRDTNADLVITNFSVVDSEGRTQQEVKYLLGESIFDISAYKEKALEMHAITYRKNILDSMEYRQSEGISYTDTEWAILPMTVVNDVKFFNLRLYKYLCGRSGQTVEKDTLAKRSHQLIHIMNGILTKLSSQDIKPNSQTYFDIVIPQKLNYVYSIVLLKGNEWQRRELKKTDLFLKANFSEYYNFLDAVKYSFIPVRFIHLWRNNRLIYGLFIRIVLILRKGLLPKEV</sequence>
<gene>
    <name evidence="2" type="ORF">A5CPEGH6_13540</name>
</gene>
<dbReference type="OrthoDB" id="1114838at2"/>
<dbReference type="SUPFAM" id="SSF53448">
    <property type="entry name" value="Nucleotide-diphospho-sugar transferases"/>
    <property type="match status" value="1"/>
</dbReference>
<dbReference type="AlphaFoldDB" id="A0A4Y1X2J4"/>
<protein>
    <submittedName>
        <fullName evidence="2">Glycosyl transferase</fullName>
    </submittedName>
</protein>
<proteinExistence type="predicted"/>
<dbReference type="GeneID" id="98673331"/>
<dbReference type="GO" id="GO:0016758">
    <property type="term" value="F:hexosyltransferase activity"/>
    <property type="evidence" value="ECO:0007669"/>
    <property type="project" value="UniProtKB-ARBA"/>
</dbReference>